<keyword evidence="7" id="KW-1185">Reference proteome</keyword>
<dbReference type="Proteomes" id="UP001381693">
    <property type="component" value="Unassembled WGS sequence"/>
</dbReference>
<evidence type="ECO:0000256" key="2">
    <source>
        <dbReference type="ARBA" id="ARBA00022676"/>
    </source>
</evidence>
<evidence type="ECO:0000256" key="1">
    <source>
        <dbReference type="ARBA" id="ARBA00009995"/>
    </source>
</evidence>
<feature type="signal peptide" evidence="5">
    <location>
        <begin position="1"/>
        <end position="20"/>
    </location>
</feature>
<protein>
    <recommendedName>
        <fullName evidence="8">UDP-glucuronosyltransferase</fullName>
    </recommendedName>
</protein>
<feature type="transmembrane region" description="Helical" evidence="4">
    <location>
        <begin position="474"/>
        <end position="497"/>
    </location>
</feature>
<organism evidence="6 7">
    <name type="scientific">Halocaridina rubra</name>
    <name type="common">Hawaiian red shrimp</name>
    <dbReference type="NCBI Taxonomy" id="373956"/>
    <lineage>
        <taxon>Eukaryota</taxon>
        <taxon>Metazoa</taxon>
        <taxon>Ecdysozoa</taxon>
        <taxon>Arthropoda</taxon>
        <taxon>Crustacea</taxon>
        <taxon>Multicrustacea</taxon>
        <taxon>Malacostraca</taxon>
        <taxon>Eumalacostraca</taxon>
        <taxon>Eucarida</taxon>
        <taxon>Decapoda</taxon>
        <taxon>Pleocyemata</taxon>
        <taxon>Caridea</taxon>
        <taxon>Atyoidea</taxon>
        <taxon>Atyidae</taxon>
        <taxon>Halocaridina</taxon>
    </lineage>
</organism>
<evidence type="ECO:0008006" key="8">
    <source>
        <dbReference type="Google" id="ProtNLM"/>
    </source>
</evidence>
<dbReference type="EMBL" id="JAXCGZ010017048">
    <property type="protein sequence ID" value="KAK7069026.1"/>
    <property type="molecule type" value="Genomic_DNA"/>
</dbReference>
<dbReference type="SUPFAM" id="SSF53756">
    <property type="entry name" value="UDP-Glycosyltransferase/glycogen phosphorylase"/>
    <property type="match status" value="1"/>
</dbReference>
<dbReference type="PANTHER" id="PTHR48043">
    <property type="entry name" value="EG:EG0003.4 PROTEIN-RELATED"/>
    <property type="match status" value="1"/>
</dbReference>
<dbReference type="InterPro" id="IPR050271">
    <property type="entry name" value="UDP-glycosyltransferase"/>
</dbReference>
<dbReference type="InterPro" id="IPR002213">
    <property type="entry name" value="UDP_glucos_trans"/>
</dbReference>
<evidence type="ECO:0000313" key="7">
    <source>
        <dbReference type="Proteomes" id="UP001381693"/>
    </source>
</evidence>
<keyword evidence="4" id="KW-0472">Membrane</keyword>
<comment type="similarity">
    <text evidence="1">Belongs to the UDP-glycosyltransferase family.</text>
</comment>
<evidence type="ECO:0000313" key="6">
    <source>
        <dbReference type="EMBL" id="KAK7069026.1"/>
    </source>
</evidence>
<keyword evidence="2" id="KW-0328">Glycosyltransferase</keyword>
<accession>A0AAN8WRP0</accession>
<dbReference type="Pfam" id="PF00201">
    <property type="entry name" value="UDPGT"/>
    <property type="match status" value="1"/>
</dbReference>
<evidence type="ECO:0000256" key="3">
    <source>
        <dbReference type="ARBA" id="ARBA00022679"/>
    </source>
</evidence>
<evidence type="ECO:0000256" key="4">
    <source>
        <dbReference type="SAM" id="Phobius"/>
    </source>
</evidence>
<keyword evidence="5" id="KW-0732">Signal</keyword>
<evidence type="ECO:0000256" key="5">
    <source>
        <dbReference type="SAM" id="SignalP"/>
    </source>
</evidence>
<name>A0AAN8WRP0_HALRR</name>
<dbReference type="GO" id="GO:0008194">
    <property type="term" value="F:UDP-glycosyltransferase activity"/>
    <property type="evidence" value="ECO:0007669"/>
    <property type="project" value="InterPro"/>
</dbReference>
<gene>
    <name evidence="6" type="ORF">SK128_007339</name>
</gene>
<dbReference type="FunFam" id="3.40.50.2000:FF:000050">
    <property type="entry name" value="UDP-glucuronosyltransferase"/>
    <property type="match status" value="1"/>
</dbReference>
<keyword evidence="4" id="KW-0812">Transmembrane</keyword>
<reference evidence="6 7" key="1">
    <citation type="submission" date="2023-11" db="EMBL/GenBank/DDBJ databases">
        <title>Halocaridina rubra genome assembly.</title>
        <authorList>
            <person name="Smith C."/>
        </authorList>
    </citation>
    <scope>NUCLEOTIDE SEQUENCE [LARGE SCALE GENOMIC DNA]</scope>
    <source>
        <strain evidence="6">EP-1</strain>
        <tissue evidence="6">Whole</tissue>
    </source>
</reference>
<dbReference type="AlphaFoldDB" id="A0AAN8WRP0"/>
<feature type="chain" id="PRO_5042992968" description="UDP-glucuronosyltransferase" evidence="5">
    <location>
        <begin position="21"/>
        <end position="519"/>
    </location>
</feature>
<comment type="caution">
    <text evidence="6">The sequence shown here is derived from an EMBL/GenBank/DDBJ whole genome shotgun (WGS) entry which is preliminary data.</text>
</comment>
<proteinExistence type="inferred from homology"/>
<dbReference type="CDD" id="cd03784">
    <property type="entry name" value="GT1_Gtf-like"/>
    <property type="match status" value="1"/>
</dbReference>
<sequence>MNAVRLLTLCLLVGPNITLGSISLEPPERSYKILILIPSSPHSHRNVFIPLAEALADRGHQVEILSYLQPFHTTRNITQYVTGFIEPPELNMFEIQNDPGKELTFFKEVLVPATKYLHSTPIAKEIYSKRKTYDLFIVDHIITEMAYPFVHEMPFITVATVGVDSAQSAMFGNVLNPSYVHTILMSVTPPLTLYKRALNLATHMAFPFLYNYWLVIPAVQQEISKLFPDLPPLLDIQRNQSLTLMNSHFSTEMAVVPLLPSQVEVGAMHCRPGEPLPHDLDDWLKETGDDGVIYFSLGSITKGKTMPTKFRDIFVKAFSQIKQKVIWKYEEHIPNLSKNVMIKKWLPQQDILSDPRVKIFISHGGLLGTQEAIYHAKPILVLPIYGDQPKNAQTIVSKGIGISLDWDDLNPTLLIDTITTLINNSSYKRNSDTISRILRDQLQSPKDKAVFWTEYVIKHNGATHLRSPAADLSWIEFLLLDIICLALFFIIISWYITKSICKMIFKKLLGSGAIKSKRE</sequence>
<keyword evidence="4" id="KW-1133">Transmembrane helix</keyword>
<keyword evidence="3" id="KW-0808">Transferase</keyword>
<dbReference type="Gene3D" id="3.40.50.2000">
    <property type="entry name" value="Glycogen Phosphorylase B"/>
    <property type="match status" value="1"/>
</dbReference>
<dbReference type="PANTHER" id="PTHR48043:SF159">
    <property type="entry name" value="EG:EG0003.4 PROTEIN-RELATED"/>
    <property type="match status" value="1"/>
</dbReference>